<dbReference type="Pfam" id="PF01418">
    <property type="entry name" value="HTH_6"/>
    <property type="match status" value="1"/>
</dbReference>
<proteinExistence type="predicted"/>
<dbReference type="OrthoDB" id="63027at2"/>
<dbReference type="Proteomes" id="UP000006866">
    <property type="component" value="Chromosome"/>
</dbReference>
<evidence type="ECO:0000259" key="5">
    <source>
        <dbReference type="PROSITE" id="PS51464"/>
    </source>
</evidence>
<dbReference type="InterPro" id="IPR046348">
    <property type="entry name" value="SIS_dom_sf"/>
</dbReference>
<dbReference type="RefSeq" id="WP_014553560.1">
    <property type="nucleotide sequence ID" value="NC_017455.1"/>
</dbReference>
<dbReference type="InterPro" id="IPR035472">
    <property type="entry name" value="RpiR-like_SIS"/>
</dbReference>
<reference evidence="6 7" key="2">
    <citation type="journal article" date="2011" name="Stand. Genomic Sci.">
        <title>Complete genome sequence of the extremely halophilic Halanaerobium praevalens type strain (GSL).</title>
        <authorList>
            <person name="Ivanova N."/>
            <person name="Sikorski J."/>
            <person name="Chertkov O."/>
            <person name="Nolan M."/>
            <person name="Lucas S."/>
            <person name="Hammon N."/>
            <person name="Deshpande S."/>
            <person name="Cheng J.F."/>
            <person name="Tapia R."/>
            <person name="Han C."/>
            <person name="Goodwin L."/>
            <person name="Pitluck S."/>
            <person name="Huntemann M."/>
            <person name="Liolios K."/>
            <person name="Pagani I."/>
            <person name="Mavromatis K."/>
            <person name="Ovchinikova G."/>
            <person name="Pati A."/>
            <person name="Chen A."/>
            <person name="Palaniappan K."/>
            <person name="Land M."/>
            <person name="Hauser L."/>
            <person name="Brambilla E.M."/>
            <person name="Kannan K.P."/>
            <person name="Rohde M."/>
            <person name="Tindall B.J."/>
            <person name="Goker M."/>
            <person name="Detter J.C."/>
            <person name="Woyke T."/>
            <person name="Bristow J."/>
            <person name="Eisen J.A."/>
            <person name="Markowitz V."/>
            <person name="Hugenholtz P."/>
            <person name="Kyrpides N.C."/>
            <person name="Klenk H.P."/>
            <person name="Lapidus A."/>
        </authorList>
    </citation>
    <scope>NUCLEOTIDE SEQUENCE [LARGE SCALE GENOMIC DNA]</scope>
    <source>
        <strain evidence="7">ATCC 33744 / DSM 2228 / GSL</strain>
    </source>
</reference>
<keyword evidence="7" id="KW-1185">Reference proteome</keyword>
<protein>
    <submittedName>
        <fullName evidence="6">Transcriptional regulator, RpiR family</fullName>
    </submittedName>
</protein>
<dbReference type="SUPFAM" id="SSF46689">
    <property type="entry name" value="Homeodomain-like"/>
    <property type="match status" value="1"/>
</dbReference>
<feature type="domain" description="HTH rpiR-type" evidence="4">
    <location>
        <begin position="1"/>
        <end position="77"/>
    </location>
</feature>
<reference evidence="7" key="1">
    <citation type="submission" date="2010-10" db="EMBL/GenBank/DDBJ databases">
        <title>The complete genome of Halanaerobium praevalens DSM 2228.</title>
        <authorList>
            <consortium name="US DOE Joint Genome Institute (JGI-PGF)"/>
            <person name="Lucas S."/>
            <person name="Copeland A."/>
            <person name="Lapidus A."/>
            <person name="Glavina del Rio T."/>
            <person name="Dalin E."/>
            <person name="Tice H."/>
            <person name="Bruce D."/>
            <person name="Goodwin L."/>
            <person name="Pitluck S."/>
            <person name="Kyrpides N."/>
            <person name="Mavromatis K."/>
            <person name="Ivanova N."/>
            <person name="Ovchinnikova G."/>
            <person name="Chertkov O."/>
            <person name="Detter J.C."/>
            <person name="Han C."/>
            <person name="Larimer F."/>
            <person name="Land M."/>
            <person name="Hauser L."/>
            <person name="Markowitz V."/>
            <person name="Cheng J.-F."/>
            <person name="Hugenholtz P."/>
            <person name="Woyke T."/>
            <person name="Wu D."/>
            <person name="Tindall B."/>
            <person name="Pomrenke H.G."/>
            <person name="Brambilla E."/>
            <person name="Klenk H.-P."/>
            <person name="Eisen J.A."/>
        </authorList>
    </citation>
    <scope>NUCLEOTIDE SEQUENCE [LARGE SCALE GENOMIC DNA]</scope>
    <source>
        <strain evidence="7">ATCC 33744 / DSM 2228 / GSL</strain>
    </source>
</reference>
<dbReference type="Gene3D" id="1.10.10.10">
    <property type="entry name" value="Winged helix-like DNA-binding domain superfamily/Winged helix DNA-binding domain"/>
    <property type="match status" value="1"/>
</dbReference>
<evidence type="ECO:0000259" key="4">
    <source>
        <dbReference type="PROSITE" id="PS51071"/>
    </source>
</evidence>
<dbReference type="PANTHER" id="PTHR30514">
    <property type="entry name" value="GLUCOKINASE"/>
    <property type="match status" value="1"/>
</dbReference>
<accession>E3DNB8</accession>
<dbReference type="KEGG" id="hpk:Hprae_1409"/>
<dbReference type="InterPro" id="IPR000281">
    <property type="entry name" value="HTH_RpiR"/>
</dbReference>
<dbReference type="AlphaFoldDB" id="E3DNB8"/>
<dbReference type="InterPro" id="IPR001347">
    <property type="entry name" value="SIS_dom"/>
</dbReference>
<dbReference type="Gene3D" id="3.40.50.10490">
    <property type="entry name" value="Glucose-6-phosphate isomerase like protein, domain 1"/>
    <property type="match status" value="1"/>
</dbReference>
<keyword evidence="1" id="KW-0805">Transcription regulation</keyword>
<gene>
    <name evidence="6" type="ordered locus">Hprae_1409</name>
</gene>
<feature type="domain" description="SIS" evidence="5">
    <location>
        <begin position="112"/>
        <end position="252"/>
    </location>
</feature>
<evidence type="ECO:0000313" key="7">
    <source>
        <dbReference type="Proteomes" id="UP000006866"/>
    </source>
</evidence>
<dbReference type="GO" id="GO:0097367">
    <property type="term" value="F:carbohydrate derivative binding"/>
    <property type="evidence" value="ECO:0007669"/>
    <property type="project" value="InterPro"/>
</dbReference>
<evidence type="ECO:0000256" key="1">
    <source>
        <dbReference type="ARBA" id="ARBA00023015"/>
    </source>
</evidence>
<dbReference type="CDD" id="cd05013">
    <property type="entry name" value="SIS_RpiR"/>
    <property type="match status" value="1"/>
</dbReference>
<dbReference type="GO" id="GO:0003677">
    <property type="term" value="F:DNA binding"/>
    <property type="evidence" value="ECO:0007669"/>
    <property type="project" value="UniProtKB-KW"/>
</dbReference>
<dbReference type="PROSITE" id="PS51071">
    <property type="entry name" value="HTH_RPIR"/>
    <property type="match status" value="1"/>
</dbReference>
<dbReference type="SUPFAM" id="SSF53697">
    <property type="entry name" value="SIS domain"/>
    <property type="match status" value="1"/>
</dbReference>
<dbReference type="PATRIC" id="fig|572479.3.peg.1429"/>
<dbReference type="InterPro" id="IPR036388">
    <property type="entry name" value="WH-like_DNA-bd_sf"/>
</dbReference>
<evidence type="ECO:0000313" key="6">
    <source>
        <dbReference type="EMBL" id="ADO77537.1"/>
    </source>
</evidence>
<dbReference type="PANTHER" id="PTHR30514:SF21">
    <property type="entry name" value="RPIR-FAMILY TRANSCRIPTIONAL REGULATOR"/>
    <property type="match status" value="1"/>
</dbReference>
<dbReference type="Pfam" id="PF01380">
    <property type="entry name" value="SIS"/>
    <property type="match status" value="1"/>
</dbReference>
<dbReference type="EMBL" id="CP002175">
    <property type="protein sequence ID" value="ADO77537.1"/>
    <property type="molecule type" value="Genomic_DNA"/>
</dbReference>
<dbReference type="InterPro" id="IPR047640">
    <property type="entry name" value="RpiR-like"/>
</dbReference>
<keyword evidence="3" id="KW-0804">Transcription</keyword>
<dbReference type="PROSITE" id="PS51464">
    <property type="entry name" value="SIS"/>
    <property type="match status" value="1"/>
</dbReference>
<dbReference type="GO" id="GO:1901135">
    <property type="term" value="P:carbohydrate derivative metabolic process"/>
    <property type="evidence" value="ECO:0007669"/>
    <property type="project" value="InterPro"/>
</dbReference>
<name>E3DNB8_HALPG</name>
<evidence type="ECO:0000256" key="2">
    <source>
        <dbReference type="ARBA" id="ARBA00023125"/>
    </source>
</evidence>
<dbReference type="eggNOG" id="COG1737">
    <property type="taxonomic scope" value="Bacteria"/>
</dbReference>
<dbReference type="STRING" id="572479.Hprae_1409"/>
<dbReference type="InterPro" id="IPR009057">
    <property type="entry name" value="Homeodomain-like_sf"/>
</dbReference>
<sequence length="267" mass="30250">MDILIDIQKQFNKFTNKETDIAQYILESKAKVKDMSITELAEKTETSTATITRFSKKVGAKNFVELKMQINSSNYLHQDTEVDDLFVNITDYYKEVLDNSQKLVDINKIISLVDKIKSAEKIYIYGIGSSGLTADEMRLRLLRMGFHVSSITDSHLMKINSAIISENDLVIAISISGQTKEIVESLKIAQKNKAKTLLITSFENTEAAKYANLEALIYNIAFVDQQRFINSQFSVVYLLDIICTVLLQDKDINNKYSKTVSTILKSD</sequence>
<evidence type="ECO:0000256" key="3">
    <source>
        <dbReference type="ARBA" id="ARBA00023163"/>
    </source>
</evidence>
<organism evidence="6 7">
    <name type="scientific">Halanaerobium praevalens (strain ATCC 33744 / DSM 2228 / GSL)</name>
    <dbReference type="NCBI Taxonomy" id="572479"/>
    <lineage>
        <taxon>Bacteria</taxon>
        <taxon>Bacillati</taxon>
        <taxon>Bacillota</taxon>
        <taxon>Clostridia</taxon>
        <taxon>Halanaerobiales</taxon>
        <taxon>Halanaerobiaceae</taxon>
        <taxon>Halanaerobium</taxon>
    </lineage>
</organism>
<dbReference type="GO" id="GO:0003700">
    <property type="term" value="F:DNA-binding transcription factor activity"/>
    <property type="evidence" value="ECO:0007669"/>
    <property type="project" value="InterPro"/>
</dbReference>
<dbReference type="HOGENOM" id="CLU_055769_0_3_9"/>
<keyword evidence="2" id="KW-0238">DNA-binding</keyword>